<dbReference type="EMBL" id="CP060714">
    <property type="protein sequence ID" value="QNN56254.1"/>
    <property type="molecule type" value="Genomic_DNA"/>
</dbReference>
<dbReference type="RefSeq" id="WP_187596523.1">
    <property type="nucleotide sequence ID" value="NZ_CP060714.1"/>
</dbReference>
<keyword evidence="1" id="KW-0812">Transmembrane</keyword>
<evidence type="ECO:0000313" key="4">
    <source>
        <dbReference type="Proteomes" id="UP000515811"/>
    </source>
</evidence>
<organism evidence="2 4">
    <name type="scientific">Diaphorobacter ruginosibacter</name>
    <dbReference type="NCBI Taxonomy" id="1715720"/>
    <lineage>
        <taxon>Bacteria</taxon>
        <taxon>Pseudomonadati</taxon>
        <taxon>Pseudomonadota</taxon>
        <taxon>Betaproteobacteria</taxon>
        <taxon>Burkholderiales</taxon>
        <taxon>Comamonadaceae</taxon>
        <taxon>Diaphorobacter</taxon>
    </lineage>
</organism>
<proteinExistence type="predicted"/>
<evidence type="ECO:0000313" key="2">
    <source>
        <dbReference type="EMBL" id="QNN56254.1"/>
    </source>
</evidence>
<accession>A0A7G9RKX9</accession>
<dbReference type="KEGG" id="drg:H9K76_17080"/>
<dbReference type="AlphaFoldDB" id="A0A7G9RKX9"/>
<keyword evidence="4" id="KW-1185">Reference proteome</keyword>
<feature type="transmembrane region" description="Helical" evidence="1">
    <location>
        <begin position="21"/>
        <end position="46"/>
    </location>
</feature>
<gene>
    <name evidence="3" type="ORF">H9K76_00090</name>
    <name evidence="2" type="ORF">H9K76_17080</name>
</gene>
<dbReference type="KEGG" id="drg:H9K76_00090"/>
<protein>
    <submittedName>
        <fullName evidence="2">Uncharacterized protein</fullName>
    </submittedName>
</protein>
<sequence length="135" mass="14894">MQFDAYIREARYLAMRGAHSCLINVGCLRASAVALLLIILVSLPVAAQVPNGCLRMADECRCYTGRGRPVAVEVDHCEAITDGSPAFTLAGGKLKDHVSPVPKRDERISYSMDNKPPGLRQLNQLALRVQRDFKR</sequence>
<evidence type="ECO:0000313" key="3">
    <source>
        <dbReference type="EMBL" id="QNN57348.1"/>
    </source>
</evidence>
<reference evidence="2 4" key="1">
    <citation type="submission" date="2020-08" db="EMBL/GenBank/DDBJ databases">
        <title>Genome sequence of Diaphorobacter ruginosibacter DSM 27467T.</title>
        <authorList>
            <person name="Hyun D.-W."/>
            <person name="Bae J.-W."/>
        </authorList>
    </citation>
    <scope>NUCLEOTIDE SEQUENCE [LARGE SCALE GENOMIC DNA]</scope>
    <source>
        <strain evidence="2 4">DSM 27467</strain>
    </source>
</reference>
<dbReference type="EMBL" id="CP060714">
    <property type="protein sequence ID" value="QNN57348.1"/>
    <property type="molecule type" value="Genomic_DNA"/>
</dbReference>
<keyword evidence="1" id="KW-0472">Membrane</keyword>
<keyword evidence="1" id="KW-1133">Transmembrane helix</keyword>
<dbReference type="Proteomes" id="UP000515811">
    <property type="component" value="Chromosome"/>
</dbReference>
<evidence type="ECO:0000256" key="1">
    <source>
        <dbReference type="SAM" id="Phobius"/>
    </source>
</evidence>
<name>A0A7G9RKX9_9BURK</name>